<dbReference type="Proteomes" id="UP000305417">
    <property type="component" value="Unassembled WGS sequence"/>
</dbReference>
<evidence type="ECO:0000256" key="5">
    <source>
        <dbReference type="ARBA" id="ARBA00022989"/>
    </source>
</evidence>
<sequence>MMENINKNKIIFFILFVLIFSYITTGILVFFLNGFFSVNIFKMISNQYDLLFTYKALVNSYPKAYEALAYTISFFSFIGLFLILIPNKKSLHGNAKFASTSEIKKLGLLNDNGLILGKLENGKLLKWQSSEFLALGAPTRSGKGVAIVIPNLMEWKESCVVLDIKQECFNFSSKYRRDILGQKVYLFNPFDFRTHRYNPLTYIDLTNNMTMDNDLLDFVNLLYPADGDNTTVFFNQQAQNLFIGLAYLYKDLALTAEGKEFLDENNLKVEWSLCGLLNLSAGFDLKIEGENNEEQKISGFDDTFEYLDFLDIVSKETKNRLNSYLTIDSQNTKSGVMSSFNAPLMIYRNEPITTATAASDFDLRDLRKEKTTIYIGITPDKLAISRPILNIFFSQLINVNTKELPQNNPDLIYSCLLLMDEFTSIGNMPILKKGVSYISGYHLRIMMIFQAISQLEAAIPDGYGKDGASTLLQNMGAKIYYTPSEFEEAEKISKRLGDTTVEVKSRSFNHGALLEGGSSSHSLSEQRRALMLPQELIELPSNKALLMLKGSKPIIFNKAFYYNDEYFINKFRKISSHMKNIKKPNYKDWEKMIQLNETSIEIPIQKIDK</sequence>
<keyword evidence="5 7" id="KW-1133">Transmembrane helix</keyword>
<keyword evidence="6 7" id="KW-0472">Membrane</keyword>
<keyword evidence="9" id="KW-1185">Reference proteome</keyword>
<accession>A0ABY2V6W6</accession>
<dbReference type="InterPro" id="IPR051539">
    <property type="entry name" value="T4SS-coupling_protein"/>
</dbReference>
<comment type="subcellular location">
    <subcellularLocation>
        <location evidence="1">Cell membrane</location>
        <topology evidence="1">Multi-pass membrane protein</topology>
    </subcellularLocation>
</comment>
<feature type="transmembrane region" description="Helical" evidence="7">
    <location>
        <begin position="67"/>
        <end position="85"/>
    </location>
</feature>
<dbReference type="PANTHER" id="PTHR37937:SF1">
    <property type="entry name" value="CONJUGATIVE TRANSFER: DNA TRANSPORT"/>
    <property type="match status" value="1"/>
</dbReference>
<comment type="caution">
    <text evidence="8">The sequence shown here is derived from an EMBL/GenBank/DDBJ whole genome shotgun (WGS) entry which is preliminary data.</text>
</comment>
<reference evidence="8 9" key="1">
    <citation type="submission" date="2019-05" db="EMBL/GenBank/DDBJ databases">
        <title>Arcobacter cibarius and Arcobacter thereius providing challenges in identification an antibiotic susceptibility and Quinolone resistance.</title>
        <authorList>
            <person name="Busch A."/>
            <person name="Hanel I."/>
            <person name="Hotzel H."/>
            <person name="Tomaso H."/>
        </authorList>
    </citation>
    <scope>NUCLEOTIDE SEQUENCE [LARGE SCALE GENOMIC DNA]</scope>
    <source>
        <strain evidence="8 9">16CS0831-2</strain>
    </source>
</reference>
<evidence type="ECO:0000256" key="3">
    <source>
        <dbReference type="ARBA" id="ARBA00022475"/>
    </source>
</evidence>
<dbReference type="InterPro" id="IPR027417">
    <property type="entry name" value="P-loop_NTPase"/>
</dbReference>
<comment type="similarity">
    <text evidence="2">Belongs to the VirD4/TraG family.</text>
</comment>
<dbReference type="EMBL" id="VBUC01000003">
    <property type="protein sequence ID" value="TLT01351.1"/>
    <property type="molecule type" value="Genomic_DNA"/>
</dbReference>
<keyword evidence="4 7" id="KW-0812">Transmembrane</keyword>
<keyword evidence="3" id="KW-1003">Cell membrane</keyword>
<dbReference type="Gene3D" id="3.40.50.300">
    <property type="entry name" value="P-loop containing nucleotide triphosphate hydrolases"/>
    <property type="match status" value="1"/>
</dbReference>
<dbReference type="SUPFAM" id="SSF52540">
    <property type="entry name" value="P-loop containing nucleoside triphosphate hydrolases"/>
    <property type="match status" value="1"/>
</dbReference>
<evidence type="ECO:0000256" key="6">
    <source>
        <dbReference type="ARBA" id="ARBA00023136"/>
    </source>
</evidence>
<dbReference type="PANTHER" id="PTHR37937">
    <property type="entry name" value="CONJUGATIVE TRANSFER: DNA TRANSPORT"/>
    <property type="match status" value="1"/>
</dbReference>
<evidence type="ECO:0000313" key="9">
    <source>
        <dbReference type="Proteomes" id="UP000305417"/>
    </source>
</evidence>
<proteinExistence type="inferred from homology"/>
<name>A0ABY2V6W6_9BACT</name>
<gene>
    <name evidence="8" type="ORF">FE247_02385</name>
</gene>
<evidence type="ECO:0000256" key="7">
    <source>
        <dbReference type="SAM" id="Phobius"/>
    </source>
</evidence>
<protein>
    <submittedName>
        <fullName evidence="8">Type IV secretory system conjugative DNA transfer family protein</fullName>
    </submittedName>
</protein>
<evidence type="ECO:0000256" key="1">
    <source>
        <dbReference type="ARBA" id="ARBA00004651"/>
    </source>
</evidence>
<evidence type="ECO:0000313" key="8">
    <source>
        <dbReference type="EMBL" id="TLT01351.1"/>
    </source>
</evidence>
<evidence type="ECO:0000256" key="2">
    <source>
        <dbReference type="ARBA" id="ARBA00008806"/>
    </source>
</evidence>
<dbReference type="Pfam" id="PF02534">
    <property type="entry name" value="T4SS-DNA_transf"/>
    <property type="match status" value="1"/>
</dbReference>
<evidence type="ECO:0000256" key="4">
    <source>
        <dbReference type="ARBA" id="ARBA00022692"/>
    </source>
</evidence>
<dbReference type="CDD" id="cd01127">
    <property type="entry name" value="TrwB_TraG_TraD_VirD4"/>
    <property type="match status" value="1"/>
</dbReference>
<organism evidence="8 9">
    <name type="scientific">Aliarcobacter cibarius</name>
    <dbReference type="NCBI Taxonomy" id="255507"/>
    <lineage>
        <taxon>Bacteria</taxon>
        <taxon>Pseudomonadati</taxon>
        <taxon>Campylobacterota</taxon>
        <taxon>Epsilonproteobacteria</taxon>
        <taxon>Campylobacterales</taxon>
        <taxon>Arcobacteraceae</taxon>
        <taxon>Aliarcobacter</taxon>
    </lineage>
</organism>
<dbReference type="InterPro" id="IPR003688">
    <property type="entry name" value="TraG/VirD4"/>
</dbReference>
<feature type="transmembrane region" description="Helical" evidence="7">
    <location>
        <begin position="12"/>
        <end position="36"/>
    </location>
</feature>